<dbReference type="Proteomes" id="UP000033047">
    <property type="component" value="Unassembled WGS sequence"/>
</dbReference>
<name>A0A0F5J879_9BACT</name>
<dbReference type="InterPro" id="IPR025079">
    <property type="entry name" value="DUF3943"/>
</dbReference>
<reference evidence="3 4" key="1">
    <citation type="submission" date="2013-04" db="EMBL/GenBank/DDBJ databases">
        <title>The Genome Sequence of Parabacteroides goldsteinii DSM 19448.</title>
        <authorList>
            <consortium name="The Broad Institute Genomics Platform"/>
            <person name="Earl A."/>
            <person name="Ward D."/>
            <person name="Feldgarden M."/>
            <person name="Gevers D."/>
            <person name="Martens E."/>
            <person name="Sakamoto M."/>
            <person name="Benno Y."/>
            <person name="Song Y."/>
            <person name="Liu C."/>
            <person name="Lee J."/>
            <person name="Bolanos M."/>
            <person name="Vaisanen M.L."/>
            <person name="Finegold S.M."/>
            <person name="Walker B."/>
            <person name="Young S."/>
            <person name="Zeng Q."/>
            <person name="Gargeya S."/>
            <person name="Fitzgerald M."/>
            <person name="Haas B."/>
            <person name="Abouelleil A."/>
            <person name="Allen A.W."/>
            <person name="Alvarado L."/>
            <person name="Arachchi H.M."/>
            <person name="Berlin A.M."/>
            <person name="Chapman S.B."/>
            <person name="Gainer-Dewar J."/>
            <person name="Goldberg J."/>
            <person name="Griggs A."/>
            <person name="Gujja S."/>
            <person name="Hansen M."/>
            <person name="Howarth C."/>
            <person name="Imamovic A."/>
            <person name="Ireland A."/>
            <person name="Larimer J."/>
            <person name="McCowan C."/>
            <person name="Murphy C."/>
            <person name="Pearson M."/>
            <person name="Poon T.W."/>
            <person name="Priest M."/>
            <person name="Roberts A."/>
            <person name="Saif S."/>
            <person name="Shea T."/>
            <person name="Sisk P."/>
            <person name="Sykes S."/>
            <person name="Wortman J."/>
            <person name="Nusbaum C."/>
            <person name="Birren B."/>
        </authorList>
    </citation>
    <scope>NUCLEOTIDE SEQUENCE [LARGE SCALE GENOMIC DNA]</scope>
    <source>
        <strain evidence="3 4">DSM 19448</strain>
    </source>
</reference>
<dbReference type="STRING" id="927665.HMPREF1535_03151"/>
<gene>
    <name evidence="3" type="ORF">HMPREF1535_03151</name>
</gene>
<keyword evidence="1" id="KW-0732">Signal</keyword>
<dbReference type="Pfam" id="PF13084">
    <property type="entry name" value="DUF3943"/>
    <property type="match status" value="1"/>
</dbReference>
<feature type="signal peptide" evidence="1">
    <location>
        <begin position="1"/>
        <end position="20"/>
    </location>
</feature>
<dbReference type="PATRIC" id="fig|927665.4.peg.3238"/>
<evidence type="ECO:0000313" key="4">
    <source>
        <dbReference type="Proteomes" id="UP000033047"/>
    </source>
</evidence>
<comment type="caution">
    <text evidence="3">The sequence shown here is derived from an EMBL/GenBank/DDBJ whole genome shotgun (WGS) entry which is preliminary data.</text>
</comment>
<proteinExistence type="predicted"/>
<evidence type="ECO:0000256" key="1">
    <source>
        <dbReference type="SAM" id="SignalP"/>
    </source>
</evidence>
<evidence type="ECO:0000313" key="3">
    <source>
        <dbReference type="EMBL" id="KKB53607.1"/>
    </source>
</evidence>
<feature type="chain" id="PRO_5002488863" description="DUF3943 domain-containing protein" evidence="1">
    <location>
        <begin position="21"/>
        <end position="491"/>
    </location>
</feature>
<dbReference type="EMBL" id="AQHV01000014">
    <property type="protein sequence ID" value="KKB53607.1"/>
    <property type="molecule type" value="Genomic_DNA"/>
</dbReference>
<organism evidence="3 4">
    <name type="scientific">Parabacteroides goldsteinii DSM 19448 = WAL 12034</name>
    <dbReference type="NCBI Taxonomy" id="927665"/>
    <lineage>
        <taxon>Bacteria</taxon>
        <taxon>Pseudomonadati</taxon>
        <taxon>Bacteroidota</taxon>
        <taxon>Bacteroidia</taxon>
        <taxon>Bacteroidales</taxon>
        <taxon>Tannerellaceae</taxon>
        <taxon>Parabacteroides</taxon>
    </lineage>
</organism>
<accession>A0A0F5J879</accession>
<dbReference type="HOGENOM" id="CLU_043391_0_0_10"/>
<sequence length="491" mass="55953">MKRFIWIGLLALLSAQWMQGQHFPKMDTRNYVSDSTVFMPKKPWLAAGEVFGLNVGIWAFDRFLMNEDFAHINGHTIKNNFKTGPVWDTDKFSTNLVAHPYHGSLYFNAARSNGMNFWQSIPFAAGGSLMWEFFMENEPPSINDLMATTFGGVELGEITYRLSDLFIDDRSSGAERVGREILSGLISPVRGINRLITGEAWRHRPHKGRAYSFVPVNFIVSAGPRFLAEQEHSKHGTTSMHLSLRLDYGDPFEDEFYSPYEWFQLRAGFDFFSSQPVITQVNAIGALWGKRVWEKGPRTLTAGVFQHFDYYDSQLRSSDGGKVSPYRISEAAAVGGGLIYYKRSEPSDKVDAYGEFYVNGVALGGGSSDYFRLDERDYNMGSGYSVKAFTGLTYNKHWTFLLNMENYHIFTWKGYNPDIDLSTVDPNTFNVQGDKGHSRLTVMGIKLVYLSSKKWNISLSNRYFSRRTHYSYHDDVNRATYDLMLSLGVKI</sequence>
<dbReference type="RefSeq" id="WP_007653003.1">
    <property type="nucleotide sequence ID" value="NZ_KQ033913.1"/>
</dbReference>
<dbReference type="AlphaFoldDB" id="A0A0F5J879"/>
<feature type="domain" description="DUF3943" evidence="2">
    <location>
        <begin position="84"/>
        <end position="189"/>
    </location>
</feature>
<evidence type="ECO:0000259" key="2">
    <source>
        <dbReference type="Pfam" id="PF13084"/>
    </source>
</evidence>
<protein>
    <recommendedName>
        <fullName evidence="2">DUF3943 domain-containing protein</fullName>
    </recommendedName>
</protein>